<protein>
    <recommendedName>
        <fullName evidence="3">Cupin type-1 domain-containing protein</fullName>
    </recommendedName>
</protein>
<keyword evidence="2" id="KW-1185">Reference proteome</keyword>
<dbReference type="EMBL" id="KB446537">
    <property type="protein sequence ID" value="EME46876.1"/>
    <property type="molecule type" value="Genomic_DNA"/>
</dbReference>
<evidence type="ECO:0008006" key="3">
    <source>
        <dbReference type="Google" id="ProtNLM"/>
    </source>
</evidence>
<gene>
    <name evidence="1" type="ORF">DOTSEDRAFT_110508</name>
</gene>
<dbReference type="eggNOG" id="ENOG502S6HE">
    <property type="taxonomic scope" value="Eukaryota"/>
</dbReference>
<evidence type="ECO:0000313" key="2">
    <source>
        <dbReference type="Proteomes" id="UP000016933"/>
    </source>
</evidence>
<proteinExistence type="predicted"/>
<reference evidence="2" key="1">
    <citation type="journal article" date="2012" name="PLoS Genet.">
        <title>The genomes of the fungal plant pathogens Cladosporium fulvum and Dothistroma septosporum reveal adaptation to different hosts and lifestyles but also signatures of common ancestry.</title>
        <authorList>
            <person name="de Wit P.J.G.M."/>
            <person name="van der Burgt A."/>
            <person name="Oekmen B."/>
            <person name="Stergiopoulos I."/>
            <person name="Abd-Elsalam K.A."/>
            <person name="Aerts A.L."/>
            <person name="Bahkali A.H."/>
            <person name="Beenen H.G."/>
            <person name="Chettri P."/>
            <person name="Cox M.P."/>
            <person name="Datema E."/>
            <person name="de Vries R.P."/>
            <person name="Dhillon B."/>
            <person name="Ganley A.R."/>
            <person name="Griffiths S.A."/>
            <person name="Guo Y."/>
            <person name="Hamelin R.C."/>
            <person name="Henrissat B."/>
            <person name="Kabir M.S."/>
            <person name="Jashni M.K."/>
            <person name="Kema G."/>
            <person name="Klaubauf S."/>
            <person name="Lapidus A."/>
            <person name="Levasseur A."/>
            <person name="Lindquist E."/>
            <person name="Mehrabi R."/>
            <person name="Ohm R.A."/>
            <person name="Owen T.J."/>
            <person name="Salamov A."/>
            <person name="Schwelm A."/>
            <person name="Schijlen E."/>
            <person name="Sun H."/>
            <person name="van den Burg H.A."/>
            <person name="van Ham R.C.H.J."/>
            <person name="Zhang S."/>
            <person name="Goodwin S.B."/>
            <person name="Grigoriev I.V."/>
            <person name="Collemare J."/>
            <person name="Bradshaw R.E."/>
        </authorList>
    </citation>
    <scope>NUCLEOTIDE SEQUENCE [LARGE SCALE GENOMIC DNA]</scope>
    <source>
        <strain evidence="2">NZE10 / CBS 128990</strain>
    </source>
</reference>
<feature type="non-terminal residue" evidence="1">
    <location>
        <position position="1"/>
    </location>
</feature>
<reference evidence="1 2" key="2">
    <citation type="journal article" date="2012" name="PLoS Pathog.">
        <title>Diverse lifestyles and strategies of plant pathogenesis encoded in the genomes of eighteen Dothideomycetes fungi.</title>
        <authorList>
            <person name="Ohm R.A."/>
            <person name="Feau N."/>
            <person name="Henrissat B."/>
            <person name="Schoch C.L."/>
            <person name="Horwitz B.A."/>
            <person name="Barry K.W."/>
            <person name="Condon B.J."/>
            <person name="Copeland A.C."/>
            <person name="Dhillon B."/>
            <person name="Glaser F."/>
            <person name="Hesse C.N."/>
            <person name="Kosti I."/>
            <person name="LaButti K."/>
            <person name="Lindquist E.A."/>
            <person name="Lucas S."/>
            <person name="Salamov A.A."/>
            <person name="Bradshaw R.E."/>
            <person name="Ciuffetti L."/>
            <person name="Hamelin R.C."/>
            <person name="Kema G.H.J."/>
            <person name="Lawrence C."/>
            <person name="Scott J.A."/>
            <person name="Spatafora J.W."/>
            <person name="Turgeon B.G."/>
            <person name="de Wit P.J.G.M."/>
            <person name="Zhong S."/>
            <person name="Goodwin S.B."/>
            <person name="Grigoriev I.V."/>
        </authorList>
    </citation>
    <scope>NUCLEOTIDE SEQUENCE [LARGE SCALE GENOMIC DNA]</scope>
    <source>
        <strain evidence="2">NZE10 / CBS 128990</strain>
    </source>
</reference>
<dbReference type="OrthoDB" id="3223416at2759"/>
<feature type="non-terminal residue" evidence="1">
    <location>
        <position position="141"/>
    </location>
</feature>
<dbReference type="Proteomes" id="UP000016933">
    <property type="component" value="Unassembled WGS sequence"/>
</dbReference>
<dbReference type="OMA" id="GHYTTYP"/>
<dbReference type="AlphaFoldDB" id="N1PTU6"/>
<dbReference type="HOGENOM" id="CLU_062260_1_0_1"/>
<organism evidence="1 2">
    <name type="scientific">Dothistroma septosporum (strain NZE10 / CBS 128990)</name>
    <name type="common">Red band needle blight fungus</name>
    <name type="synonym">Mycosphaerella pini</name>
    <dbReference type="NCBI Taxonomy" id="675120"/>
    <lineage>
        <taxon>Eukaryota</taxon>
        <taxon>Fungi</taxon>
        <taxon>Dikarya</taxon>
        <taxon>Ascomycota</taxon>
        <taxon>Pezizomycotina</taxon>
        <taxon>Dothideomycetes</taxon>
        <taxon>Dothideomycetidae</taxon>
        <taxon>Mycosphaerellales</taxon>
        <taxon>Mycosphaerellaceae</taxon>
        <taxon>Dothistroma</taxon>
    </lineage>
</organism>
<evidence type="ECO:0000313" key="1">
    <source>
        <dbReference type="EMBL" id="EME46876.1"/>
    </source>
</evidence>
<sequence>LNITAIDAANSSSILQCWQLTPFTVSSTPGTVGALSAFFGEASNISYTVIPPRTNAGLHVAPAAQFVIFLSGLIHLTLPNSTQEAWVAGGKYGVIFAADTKDRSTFGHITNYPANEDTVVVQVPLAPGMELNHTVLHEGGC</sequence>
<name>N1PTU6_DOTSN</name>
<accession>N1PTU6</accession>